<gene>
    <name evidence="3" type="ORF">CLUMA_CG019539</name>
</gene>
<evidence type="ECO:0000256" key="1">
    <source>
        <dbReference type="SAM" id="MobiDB-lite"/>
    </source>
</evidence>
<dbReference type="Proteomes" id="UP000183832">
    <property type="component" value="Unassembled WGS sequence"/>
</dbReference>
<feature type="compositionally biased region" description="Acidic residues" evidence="1">
    <location>
        <begin position="26"/>
        <end position="42"/>
    </location>
</feature>
<organism evidence="3 4">
    <name type="scientific">Clunio marinus</name>
    <dbReference type="NCBI Taxonomy" id="568069"/>
    <lineage>
        <taxon>Eukaryota</taxon>
        <taxon>Metazoa</taxon>
        <taxon>Ecdysozoa</taxon>
        <taxon>Arthropoda</taxon>
        <taxon>Hexapoda</taxon>
        <taxon>Insecta</taxon>
        <taxon>Pterygota</taxon>
        <taxon>Neoptera</taxon>
        <taxon>Endopterygota</taxon>
        <taxon>Diptera</taxon>
        <taxon>Nematocera</taxon>
        <taxon>Chironomoidea</taxon>
        <taxon>Chironomidae</taxon>
        <taxon>Clunio</taxon>
    </lineage>
</organism>
<evidence type="ECO:0000256" key="2">
    <source>
        <dbReference type="SAM" id="SignalP"/>
    </source>
</evidence>
<proteinExistence type="predicted"/>
<reference evidence="3 4" key="1">
    <citation type="submission" date="2015-04" db="EMBL/GenBank/DDBJ databases">
        <authorList>
            <person name="Syromyatnikov M.Y."/>
            <person name="Popov V.N."/>
        </authorList>
    </citation>
    <scope>NUCLEOTIDE SEQUENCE [LARGE SCALE GENOMIC DNA]</scope>
</reference>
<sequence>MKNRFRIYLAAIVCLILLKNVSTQEPEPESEGSTETNVDDQSCDNGSGTCVDECDASFMITDTGCESGKACCANKCNFFVGVKGFNGICRPESECNSNFPGLPFWKGNCREGEKCCDMISKITLPTP</sequence>
<feature type="chain" id="PRO_5012882008" evidence="2">
    <location>
        <begin position="24"/>
        <end position="127"/>
    </location>
</feature>
<protein>
    <submittedName>
        <fullName evidence="3">CLUMA_CG019539, isoform A</fullName>
    </submittedName>
</protein>
<name>A0A1J1J3C1_9DIPT</name>
<evidence type="ECO:0000313" key="4">
    <source>
        <dbReference type="Proteomes" id="UP000183832"/>
    </source>
</evidence>
<evidence type="ECO:0000313" key="3">
    <source>
        <dbReference type="EMBL" id="CRL06856.1"/>
    </source>
</evidence>
<keyword evidence="4" id="KW-1185">Reference proteome</keyword>
<dbReference type="EMBL" id="CVRI01000067">
    <property type="protein sequence ID" value="CRL06856.1"/>
    <property type="molecule type" value="Genomic_DNA"/>
</dbReference>
<accession>A0A1J1J3C1</accession>
<dbReference type="AlphaFoldDB" id="A0A1J1J3C1"/>
<feature type="signal peptide" evidence="2">
    <location>
        <begin position="1"/>
        <end position="23"/>
    </location>
</feature>
<feature type="region of interest" description="Disordered" evidence="1">
    <location>
        <begin position="25"/>
        <end position="44"/>
    </location>
</feature>
<keyword evidence="2" id="KW-0732">Signal</keyword>